<dbReference type="Gene3D" id="3.60.130.10">
    <property type="entry name" value="Clavaminate synthase-like"/>
    <property type="match status" value="1"/>
</dbReference>
<keyword evidence="1" id="KW-0560">Oxidoreductase</keyword>
<evidence type="ECO:0000313" key="6">
    <source>
        <dbReference type="EMBL" id="KAB8290413.1"/>
    </source>
</evidence>
<reference evidence="6 7" key="1">
    <citation type="submission" date="2019-06" db="EMBL/GenBank/DDBJ databases">
        <title>Genome Sequence of the Brown Rot Fungal Pathogen Monilinia laxa.</title>
        <authorList>
            <person name="De Miccolis Angelini R.M."/>
            <person name="Landi L."/>
            <person name="Abate D."/>
            <person name="Pollastro S."/>
            <person name="Romanazzi G."/>
            <person name="Faretra F."/>
        </authorList>
    </citation>
    <scope>NUCLEOTIDE SEQUENCE [LARGE SCALE GENOMIC DNA]</scope>
    <source>
        <strain evidence="6 7">Mlax316</strain>
    </source>
</reference>
<accession>A0A5N6JSA5</accession>
<dbReference type="SUPFAM" id="SSF52402">
    <property type="entry name" value="Adenine nucleotide alpha hydrolases-like"/>
    <property type="match status" value="1"/>
</dbReference>
<dbReference type="Gene3D" id="3.90.226.10">
    <property type="entry name" value="2-enoyl-CoA Hydratase, Chain A, domain 1"/>
    <property type="match status" value="1"/>
</dbReference>
<evidence type="ECO:0000313" key="7">
    <source>
        <dbReference type="Proteomes" id="UP000326757"/>
    </source>
</evidence>
<dbReference type="GO" id="GO:0004066">
    <property type="term" value="F:asparagine synthase (glutamine-hydrolyzing) activity"/>
    <property type="evidence" value="ECO:0007669"/>
    <property type="project" value="InterPro"/>
</dbReference>
<dbReference type="GO" id="GO:0006529">
    <property type="term" value="P:asparagine biosynthetic process"/>
    <property type="evidence" value="ECO:0007669"/>
    <property type="project" value="InterPro"/>
</dbReference>
<dbReference type="AlphaFoldDB" id="A0A5N6JSA5"/>
<comment type="caution">
    <text evidence="6">The sequence shown here is derived from an EMBL/GenBank/DDBJ whole genome shotgun (WGS) entry which is preliminary data.</text>
</comment>
<dbReference type="InterPro" id="IPR014729">
    <property type="entry name" value="Rossmann-like_a/b/a_fold"/>
</dbReference>
<evidence type="ECO:0000256" key="2">
    <source>
        <dbReference type="ARBA" id="ARBA00023194"/>
    </source>
</evidence>
<dbReference type="InterPro" id="IPR042098">
    <property type="entry name" value="TauD-like_sf"/>
</dbReference>
<name>A0A5N6JSA5_MONLA</name>
<evidence type="ECO:0000256" key="3">
    <source>
        <dbReference type="SAM" id="MobiDB-lite"/>
    </source>
</evidence>
<dbReference type="InterPro" id="IPR050411">
    <property type="entry name" value="AlphaKG_dependent_hydroxylases"/>
</dbReference>
<proteinExistence type="predicted"/>
<dbReference type="Gene3D" id="3.40.50.620">
    <property type="entry name" value="HUPs"/>
    <property type="match status" value="1"/>
</dbReference>
<dbReference type="InterPro" id="IPR003819">
    <property type="entry name" value="TauD/TfdA-like"/>
</dbReference>
<dbReference type="InterPro" id="IPR029045">
    <property type="entry name" value="ClpP/crotonase-like_dom_sf"/>
</dbReference>
<gene>
    <name evidence="6" type="ORF">EYC80_010845</name>
</gene>
<dbReference type="OrthoDB" id="410701at2759"/>
<feature type="domain" description="Asparagine synthetase" evidence="4">
    <location>
        <begin position="421"/>
        <end position="472"/>
    </location>
</feature>
<dbReference type="EMBL" id="VIGI01000017">
    <property type="protein sequence ID" value="KAB8290413.1"/>
    <property type="molecule type" value="Genomic_DNA"/>
</dbReference>
<feature type="domain" description="TauD/TfdA-like" evidence="5">
    <location>
        <begin position="555"/>
        <end position="792"/>
    </location>
</feature>
<dbReference type="CDD" id="cd01991">
    <property type="entry name" value="Asn_synthase_B_C"/>
    <property type="match status" value="1"/>
</dbReference>
<keyword evidence="2" id="KW-0045">Antibiotic biosynthesis</keyword>
<feature type="domain" description="Asparagine synthetase" evidence="4">
    <location>
        <begin position="252"/>
        <end position="381"/>
    </location>
</feature>
<dbReference type="PANTHER" id="PTHR10696:SF56">
    <property type="entry name" value="TAUD_TFDA-LIKE DOMAIN-CONTAINING PROTEIN"/>
    <property type="match status" value="1"/>
</dbReference>
<sequence length="805" mass="87914">MLFTSDKWNAQASLRDGLLHEVVPSKDLVSRALERAQAIGSWQPTAVRGTRPHINSTFIKGVVAIGEEAKRAHCNNFAAGNAQPIPSLEKSLQKTKDSGVLIYGQGAALFSDTYSWLDDDAELRQFPEWATSIDVHGELVRLRTGVMNDPPLYVVRDPDTNAWALGTDTFTLNCARSQWGLPVDFADPTSVSRDEKTSFFEISLLSPHSSVEIKKDGDSWTLSTEQHSDPIQAGLSPQVNDFIEAGSIFVSSLQKAVSEMTQGVDTVACLLSGGIDSGAVTAFAVRQGLKVTAYSAGSPWGNEHDEAAELTKHLGIPHVRVDFSAEDLYAAMPESIRGLGTAERDRVDILLTITAMMRSGIIKEQHVLTGLGSDLLNLGLPPDSSETEALLRDIVDNIDIVRHTGEFTDFPACVAGKKMSHPYWHKDVVQTALNIHPTCKLYGGREKAFFRKAMEPYVPMSTAWRQKIGIHLGGGLQGGLDDTFGGRTSKIEAYDKIFRDITARLLKDPFASIDDLAPKLSQTDGSALKNGEPARGGLTPSGLGTVLDRAGNSSNLAELSKTIREGASASGLILVKNLPLGEDDFKALVRGIGEPVVHKFKTGGSDLMKLGATREKGNVVLGRGPLPLHTDGIFVGHRPDMVILYASEFEDELGSGETIIVDQLKALAEMPSDLRAELENKTFEYQIQEAGHYDLGDTWFPIPPLRTHEGKLYLNFALQFPEGIEASWRVRVAGVEKSESDKLIARLEEFLLQPRYTYQHRWSVGDFICFDNSDTLHGRTSIGENGVRVLFRGQVNRPTAAEVAE</sequence>
<dbReference type="SUPFAM" id="SSF51197">
    <property type="entry name" value="Clavaminate synthase-like"/>
    <property type="match status" value="1"/>
</dbReference>
<feature type="region of interest" description="Disordered" evidence="3">
    <location>
        <begin position="522"/>
        <end position="543"/>
    </location>
</feature>
<evidence type="ECO:0000259" key="5">
    <source>
        <dbReference type="Pfam" id="PF02668"/>
    </source>
</evidence>
<keyword evidence="7" id="KW-1185">Reference proteome</keyword>
<dbReference type="GO" id="GO:0016491">
    <property type="term" value="F:oxidoreductase activity"/>
    <property type="evidence" value="ECO:0007669"/>
    <property type="project" value="UniProtKB-KW"/>
</dbReference>
<dbReference type="Pfam" id="PF00733">
    <property type="entry name" value="Asn_synthase"/>
    <property type="match status" value="2"/>
</dbReference>
<evidence type="ECO:0000259" key="4">
    <source>
        <dbReference type="Pfam" id="PF00733"/>
    </source>
</evidence>
<dbReference type="Pfam" id="PF02668">
    <property type="entry name" value="TauD"/>
    <property type="match status" value="1"/>
</dbReference>
<dbReference type="GO" id="GO:0017000">
    <property type="term" value="P:antibiotic biosynthetic process"/>
    <property type="evidence" value="ECO:0007669"/>
    <property type="project" value="UniProtKB-KW"/>
</dbReference>
<organism evidence="6 7">
    <name type="scientific">Monilinia laxa</name>
    <name type="common">Brown rot fungus</name>
    <name type="synonym">Sclerotinia laxa</name>
    <dbReference type="NCBI Taxonomy" id="61186"/>
    <lineage>
        <taxon>Eukaryota</taxon>
        <taxon>Fungi</taxon>
        <taxon>Dikarya</taxon>
        <taxon>Ascomycota</taxon>
        <taxon>Pezizomycotina</taxon>
        <taxon>Leotiomycetes</taxon>
        <taxon>Helotiales</taxon>
        <taxon>Sclerotiniaceae</taxon>
        <taxon>Monilinia</taxon>
    </lineage>
</organism>
<protein>
    <recommendedName>
        <fullName evidence="8">TauD/TfdA-like domain-containing protein</fullName>
    </recommendedName>
</protein>
<dbReference type="SUPFAM" id="SSF52096">
    <property type="entry name" value="ClpP/crotonase"/>
    <property type="match status" value="1"/>
</dbReference>
<evidence type="ECO:0000256" key="1">
    <source>
        <dbReference type="ARBA" id="ARBA00023002"/>
    </source>
</evidence>
<evidence type="ECO:0008006" key="8">
    <source>
        <dbReference type="Google" id="ProtNLM"/>
    </source>
</evidence>
<dbReference type="InterPro" id="IPR001962">
    <property type="entry name" value="Asn_synthase"/>
</dbReference>
<dbReference type="Proteomes" id="UP000326757">
    <property type="component" value="Unassembled WGS sequence"/>
</dbReference>
<dbReference type="PANTHER" id="PTHR10696">
    <property type="entry name" value="GAMMA-BUTYROBETAINE HYDROXYLASE-RELATED"/>
    <property type="match status" value="1"/>
</dbReference>